<dbReference type="OrthoDB" id="7874051at2"/>
<dbReference type="STRING" id="92947.BVG79_01089"/>
<proteinExistence type="predicted"/>
<reference evidence="1 2" key="1">
    <citation type="submission" date="2017-02" db="EMBL/GenBank/DDBJ databases">
        <title>Ketogulonicigenium robustum SPU B003 Genome sequencing and assembly.</title>
        <authorList>
            <person name="Li Y."/>
            <person name="Liu L."/>
            <person name="Wang C."/>
            <person name="Zhang M."/>
            <person name="Zhang T."/>
            <person name="Zhang Y."/>
        </authorList>
    </citation>
    <scope>NUCLEOTIDE SEQUENCE [LARGE SCALE GENOMIC DNA]</scope>
    <source>
        <strain evidence="1 2">SPU_B003</strain>
    </source>
</reference>
<protein>
    <submittedName>
        <fullName evidence="1">Uncharacterized protein</fullName>
    </submittedName>
</protein>
<dbReference type="EMBL" id="CP019937">
    <property type="protein sequence ID" value="ARO14435.1"/>
    <property type="molecule type" value="Genomic_DNA"/>
</dbReference>
<evidence type="ECO:0000313" key="1">
    <source>
        <dbReference type="EMBL" id="ARO14435.1"/>
    </source>
</evidence>
<dbReference type="Proteomes" id="UP000242447">
    <property type="component" value="Chromosome"/>
</dbReference>
<name>A0A1W6NYW2_9RHOB</name>
<dbReference type="AlphaFoldDB" id="A0A1W6NYW2"/>
<dbReference type="RefSeq" id="WP_085785992.1">
    <property type="nucleotide sequence ID" value="NZ_CP019937.1"/>
</dbReference>
<organism evidence="1 2">
    <name type="scientific">Ketogulonicigenium robustum</name>
    <dbReference type="NCBI Taxonomy" id="92947"/>
    <lineage>
        <taxon>Bacteria</taxon>
        <taxon>Pseudomonadati</taxon>
        <taxon>Pseudomonadota</taxon>
        <taxon>Alphaproteobacteria</taxon>
        <taxon>Rhodobacterales</taxon>
        <taxon>Roseobacteraceae</taxon>
        <taxon>Ketogulonicigenium</taxon>
    </lineage>
</organism>
<accession>A0A1W6NYW2</accession>
<sequence length="188" mass="20267">MADFRNALAMAESGGDYGVTNTLGYMGRYQFGDDRLTDFQRATGQQFTREQFLGSPDLQEAAYAWHIADIDRQLAPLVGAVVGGQTMDRDALRGMAHLGGVGGARRYVESGGAYNPSDAYGTALSDYAGRFGGQGTQEAPAATVNALATTPAPQEPQQNALALPPRWQPNYLDPQAFQLDLSQFVRRT</sequence>
<keyword evidence="2" id="KW-1185">Reference proteome</keyword>
<gene>
    <name evidence="1" type="ORF">BVG79_01089</name>
</gene>
<dbReference type="KEGG" id="kro:BVG79_01089"/>
<evidence type="ECO:0000313" key="2">
    <source>
        <dbReference type="Proteomes" id="UP000242447"/>
    </source>
</evidence>